<comment type="catalytic activity">
    <reaction evidence="8">
        <text>L-histidyl-[protein] + UTP = N(tele)-(5'-uridylyl)-L-histidyl-[protein] + diphosphate</text>
        <dbReference type="Rhea" id="RHEA:83891"/>
        <dbReference type="Rhea" id="RHEA-COMP:9745"/>
        <dbReference type="Rhea" id="RHEA-COMP:20239"/>
        <dbReference type="ChEBI" id="CHEBI:29979"/>
        <dbReference type="ChEBI" id="CHEBI:33019"/>
        <dbReference type="ChEBI" id="CHEBI:46398"/>
        <dbReference type="ChEBI" id="CHEBI:233474"/>
    </reaction>
</comment>
<feature type="binding site" evidence="8">
    <location>
        <position position="179"/>
    </location>
    <ligand>
        <name>ATP</name>
        <dbReference type="ChEBI" id="CHEBI:30616"/>
    </ligand>
</feature>
<evidence type="ECO:0000313" key="10">
    <source>
        <dbReference type="EMBL" id="KRS14400.1"/>
    </source>
</evidence>
<name>A0A0T5NZT5_9RHOB</name>
<sequence>MSLHIPFDNSYARLPDRFFTRQPPAPVKAPRLIAFNEALARDLGITPGPEDELARVFAGNQVPTGADPLAQVYAGHQFGGFSPQLGDGRANLLGEVAANGTRFDIQLKGSGPTPYSRMGDGRAWLGPVLREYVVSEAMHALGIPTSRALAATLTGEPVFRETGALPGAVLTRVAQSHIRVGTFQFFAARRDVPALQALYDYVIERHYPDATSPAELLDAVIARQARLVAQWMSVGFIHGVMNTDNTTLSGETIDYGPCAFMDAYHPDTVFSSIDMHGRYAFANQPNVIAWNMAQLATALVPLMPDQEKAVEDFTKAVHAMPGQVHESWRAFFGRKIGLAEATAEDEPLIVSLLDAMAANRADFTNTFRALSDGTPRDEFLDPTAFDAWEKDWRKRLEREQAPDDVMRAANPVYIPRNHRVEQMIAAAVAEDMTPFNRLCDVLADPYSPRDDAGDLARPPQPSEAVQQTFCGT</sequence>
<dbReference type="RefSeq" id="WP_057789510.1">
    <property type="nucleotide sequence ID" value="NZ_LAXJ01000002.1"/>
</dbReference>
<feature type="active site" description="Proton acceptor" evidence="8">
    <location>
        <position position="244"/>
    </location>
</feature>
<feature type="region of interest" description="Disordered" evidence="9">
    <location>
        <begin position="449"/>
        <end position="472"/>
    </location>
</feature>
<comment type="caution">
    <text evidence="10">The sequence shown here is derived from an EMBL/GenBank/DDBJ whole genome shotgun (WGS) entry which is preliminary data.</text>
</comment>
<feature type="binding site" evidence="8">
    <location>
        <position position="89"/>
    </location>
    <ligand>
        <name>ATP</name>
        <dbReference type="ChEBI" id="CHEBI:30616"/>
    </ligand>
</feature>
<comment type="catalytic activity">
    <reaction evidence="8">
        <text>L-tyrosyl-[protein] + ATP = O-(5'-adenylyl)-L-tyrosyl-[protein] + diphosphate</text>
        <dbReference type="Rhea" id="RHEA:54288"/>
        <dbReference type="Rhea" id="RHEA-COMP:10136"/>
        <dbReference type="Rhea" id="RHEA-COMP:13846"/>
        <dbReference type="ChEBI" id="CHEBI:30616"/>
        <dbReference type="ChEBI" id="CHEBI:33019"/>
        <dbReference type="ChEBI" id="CHEBI:46858"/>
        <dbReference type="ChEBI" id="CHEBI:83624"/>
        <dbReference type="EC" id="2.7.7.108"/>
    </reaction>
</comment>
<accession>A0A0T5NZT5</accession>
<evidence type="ECO:0000256" key="2">
    <source>
        <dbReference type="ARBA" id="ARBA00022679"/>
    </source>
</evidence>
<feature type="binding site" evidence="8">
    <location>
        <position position="172"/>
    </location>
    <ligand>
        <name>ATP</name>
        <dbReference type="ChEBI" id="CHEBI:30616"/>
    </ligand>
</feature>
<dbReference type="Proteomes" id="UP000051295">
    <property type="component" value="Unassembled WGS sequence"/>
</dbReference>
<organism evidence="10 11">
    <name type="scientific">Roseovarius atlanticus</name>
    <dbReference type="NCBI Taxonomy" id="1641875"/>
    <lineage>
        <taxon>Bacteria</taxon>
        <taxon>Pseudomonadati</taxon>
        <taxon>Pseudomonadota</taxon>
        <taxon>Alphaproteobacteria</taxon>
        <taxon>Rhodobacterales</taxon>
        <taxon>Roseobacteraceae</taxon>
        <taxon>Roseovarius</taxon>
    </lineage>
</organism>
<dbReference type="STRING" id="1641875.XM53_01350"/>
<keyword evidence="2 8" id="KW-0808">Transferase</keyword>
<feature type="binding site" evidence="8">
    <location>
        <position position="121"/>
    </location>
    <ligand>
        <name>ATP</name>
        <dbReference type="ChEBI" id="CHEBI:30616"/>
    </ligand>
</feature>
<comment type="catalytic activity">
    <reaction evidence="8">
        <text>L-seryl-[protein] + UTP = O-(5'-uridylyl)-L-seryl-[protein] + diphosphate</text>
        <dbReference type="Rhea" id="RHEA:64604"/>
        <dbReference type="Rhea" id="RHEA-COMP:9863"/>
        <dbReference type="Rhea" id="RHEA-COMP:16635"/>
        <dbReference type="ChEBI" id="CHEBI:29999"/>
        <dbReference type="ChEBI" id="CHEBI:33019"/>
        <dbReference type="ChEBI" id="CHEBI:46398"/>
        <dbReference type="ChEBI" id="CHEBI:156051"/>
    </reaction>
</comment>
<evidence type="ECO:0000256" key="5">
    <source>
        <dbReference type="ARBA" id="ARBA00022741"/>
    </source>
</evidence>
<reference evidence="10 11" key="1">
    <citation type="submission" date="2015-04" db="EMBL/GenBank/DDBJ databases">
        <title>The draft genome sequence of Roseovarius sp.R12b.</title>
        <authorList>
            <person name="Li G."/>
            <person name="Lai Q."/>
            <person name="Shao Z."/>
            <person name="Yan P."/>
        </authorList>
    </citation>
    <scope>NUCLEOTIDE SEQUENCE [LARGE SCALE GENOMIC DNA]</scope>
    <source>
        <strain evidence="10 11">R12B</strain>
    </source>
</reference>
<evidence type="ECO:0000256" key="7">
    <source>
        <dbReference type="ARBA" id="ARBA00022842"/>
    </source>
</evidence>
<feature type="binding site" evidence="8">
    <location>
        <position position="254"/>
    </location>
    <ligand>
        <name>ATP</name>
        <dbReference type="ChEBI" id="CHEBI:30616"/>
    </ligand>
</feature>
<keyword evidence="7 8" id="KW-0460">Magnesium</keyword>
<comment type="similarity">
    <text evidence="1 8">Belongs to the SELO family.</text>
</comment>
<feature type="binding site" evidence="8">
    <location>
        <position position="88"/>
    </location>
    <ligand>
        <name>ATP</name>
        <dbReference type="ChEBI" id="CHEBI:30616"/>
    </ligand>
</feature>
<comment type="catalytic activity">
    <reaction evidence="8">
        <text>L-seryl-[protein] + ATP = 3-O-(5'-adenylyl)-L-seryl-[protein] + diphosphate</text>
        <dbReference type="Rhea" id="RHEA:58120"/>
        <dbReference type="Rhea" id="RHEA-COMP:9863"/>
        <dbReference type="Rhea" id="RHEA-COMP:15073"/>
        <dbReference type="ChEBI" id="CHEBI:29999"/>
        <dbReference type="ChEBI" id="CHEBI:30616"/>
        <dbReference type="ChEBI" id="CHEBI:33019"/>
        <dbReference type="ChEBI" id="CHEBI:142516"/>
        <dbReference type="EC" id="2.7.7.108"/>
    </reaction>
</comment>
<dbReference type="InterPro" id="IPR003846">
    <property type="entry name" value="SelO"/>
</dbReference>
<evidence type="ECO:0000256" key="6">
    <source>
        <dbReference type="ARBA" id="ARBA00022840"/>
    </source>
</evidence>
<dbReference type="NCBIfam" id="NF000658">
    <property type="entry name" value="PRK00029.1"/>
    <property type="match status" value="1"/>
</dbReference>
<feature type="binding site" evidence="8">
    <location>
        <position position="108"/>
    </location>
    <ligand>
        <name>ATP</name>
        <dbReference type="ChEBI" id="CHEBI:30616"/>
    </ligand>
</feature>
<feature type="binding site" evidence="8">
    <location>
        <position position="120"/>
    </location>
    <ligand>
        <name>ATP</name>
        <dbReference type="ChEBI" id="CHEBI:30616"/>
    </ligand>
</feature>
<dbReference type="PANTHER" id="PTHR32057:SF14">
    <property type="entry name" value="PROTEIN ADENYLYLTRANSFERASE SELO, MITOCHONDRIAL"/>
    <property type="match status" value="1"/>
</dbReference>
<dbReference type="PATRIC" id="fig|1641875.4.peg.1357"/>
<comment type="catalytic activity">
    <reaction evidence="8">
        <text>L-tyrosyl-[protein] + UTP = O-(5'-uridylyl)-L-tyrosyl-[protein] + diphosphate</text>
        <dbReference type="Rhea" id="RHEA:83887"/>
        <dbReference type="Rhea" id="RHEA-COMP:10136"/>
        <dbReference type="Rhea" id="RHEA-COMP:20238"/>
        <dbReference type="ChEBI" id="CHEBI:33019"/>
        <dbReference type="ChEBI" id="CHEBI:46398"/>
        <dbReference type="ChEBI" id="CHEBI:46858"/>
        <dbReference type="ChEBI" id="CHEBI:90602"/>
    </reaction>
</comment>
<evidence type="ECO:0000256" key="3">
    <source>
        <dbReference type="ARBA" id="ARBA00022695"/>
    </source>
</evidence>
<feature type="compositionally biased region" description="Polar residues" evidence="9">
    <location>
        <begin position="463"/>
        <end position="472"/>
    </location>
</feature>
<comment type="function">
    <text evidence="8">Nucleotidyltransferase involved in the post-translational modification of proteins. It can catalyze the addition of adenosine monophosphate (AMP) or uridine monophosphate (UMP) to a protein, resulting in modifications known as AMPylation and UMPylation.</text>
</comment>
<dbReference type="GO" id="GO:0000287">
    <property type="term" value="F:magnesium ion binding"/>
    <property type="evidence" value="ECO:0007669"/>
    <property type="project" value="UniProtKB-UniRule"/>
</dbReference>
<keyword evidence="3 8" id="KW-0548">Nucleotidyltransferase</keyword>
<evidence type="ECO:0000256" key="4">
    <source>
        <dbReference type="ARBA" id="ARBA00022723"/>
    </source>
</evidence>
<feature type="binding site" evidence="8">
    <location>
        <position position="254"/>
    </location>
    <ligand>
        <name>Mg(2+)</name>
        <dbReference type="ChEBI" id="CHEBI:18420"/>
    </ligand>
</feature>
<keyword evidence="4 8" id="KW-0479">Metal-binding</keyword>
<proteinExistence type="inferred from homology"/>
<dbReference type="AlphaFoldDB" id="A0A0T5NZT5"/>
<dbReference type="GO" id="GO:0030145">
    <property type="term" value="F:manganese ion binding"/>
    <property type="evidence" value="ECO:0007669"/>
    <property type="project" value="UniProtKB-UniRule"/>
</dbReference>
<comment type="cofactor">
    <cofactor evidence="8">
        <name>Mg(2+)</name>
        <dbReference type="ChEBI" id="CHEBI:18420"/>
    </cofactor>
    <cofactor evidence="8">
        <name>Mn(2+)</name>
        <dbReference type="ChEBI" id="CHEBI:29035"/>
    </cofactor>
</comment>
<dbReference type="EC" id="2.7.7.108" evidence="8"/>
<dbReference type="PANTHER" id="PTHR32057">
    <property type="entry name" value="PROTEIN ADENYLYLTRANSFERASE SELO, MITOCHONDRIAL"/>
    <property type="match status" value="1"/>
</dbReference>
<feature type="binding site" evidence="8">
    <location>
        <position position="86"/>
    </location>
    <ligand>
        <name>ATP</name>
        <dbReference type="ChEBI" id="CHEBI:30616"/>
    </ligand>
</feature>
<keyword evidence="6 8" id="KW-0067">ATP-binding</keyword>
<dbReference type="Pfam" id="PF02696">
    <property type="entry name" value="SelO"/>
    <property type="match status" value="1"/>
</dbReference>
<dbReference type="GO" id="GO:0005524">
    <property type="term" value="F:ATP binding"/>
    <property type="evidence" value="ECO:0007669"/>
    <property type="project" value="UniProtKB-UniRule"/>
</dbReference>
<feature type="binding site" evidence="8">
    <location>
        <position position="245"/>
    </location>
    <ligand>
        <name>Mg(2+)</name>
        <dbReference type="ChEBI" id="CHEBI:18420"/>
    </ligand>
</feature>
<gene>
    <name evidence="8" type="primary">ydiU</name>
    <name evidence="8" type="synonym">selO</name>
    <name evidence="10" type="ORF">XM53_01350</name>
</gene>
<evidence type="ECO:0000256" key="8">
    <source>
        <dbReference type="HAMAP-Rule" id="MF_00692"/>
    </source>
</evidence>
<evidence type="ECO:0000256" key="1">
    <source>
        <dbReference type="ARBA" id="ARBA00009747"/>
    </source>
</evidence>
<comment type="catalytic activity">
    <reaction evidence="8">
        <text>L-threonyl-[protein] + ATP = 3-O-(5'-adenylyl)-L-threonyl-[protein] + diphosphate</text>
        <dbReference type="Rhea" id="RHEA:54292"/>
        <dbReference type="Rhea" id="RHEA-COMP:11060"/>
        <dbReference type="Rhea" id="RHEA-COMP:13847"/>
        <dbReference type="ChEBI" id="CHEBI:30013"/>
        <dbReference type="ChEBI" id="CHEBI:30616"/>
        <dbReference type="ChEBI" id="CHEBI:33019"/>
        <dbReference type="ChEBI" id="CHEBI:138113"/>
        <dbReference type="EC" id="2.7.7.108"/>
    </reaction>
</comment>
<keyword evidence="5 8" id="KW-0547">Nucleotide-binding</keyword>
<dbReference type="EMBL" id="LAXJ01000002">
    <property type="protein sequence ID" value="KRS14400.1"/>
    <property type="molecule type" value="Genomic_DNA"/>
</dbReference>
<dbReference type="GO" id="GO:0070733">
    <property type="term" value="F:AMPylase activity"/>
    <property type="evidence" value="ECO:0007669"/>
    <property type="project" value="UniProtKB-EC"/>
</dbReference>
<protein>
    <recommendedName>
        <fullName evidence="8">Protein nucleotidyltransferase YdiU</fullName>
        <ecNumber evidence="8">2.7.7.-</ecNumber>
    </recommendedName>
    <alternativeName>
        <fullName evidence="8">Protein adenylyltransferase YdiU</fullName>
        <ecNumber evidence="8">2.7.7.108</ecNumber>
    </alternativeName>
    <alternativeName>
        <fullName evidence="8">Protein uridylyltransferase YdiU</fullName>
        <ecNumber evidence="8">2.7.7.-</ecNumber>
    </alternativeName>
</protein>
<keyword evidence="11" id="KW-1185">Reference proteome</keyword>
<evidence type="ECO:0000256" key="9">
    <source>
        <dbReference type="SAM" id="MobiDB-lite"/>
    </source>
</evidence>
<dbReference type="OrthoDB" id="9776281at2"/>
<dbReference type="EC" id="2.7.7.-" evidence="8"/>
<keyword evidence="8" id="KW-0464">Manganese</keyword>
<dbReference type="HAMAP" id="MF_00692">
    <property type="entry name" value="SelO"/>
    <property type="match status" value="1"/>
</dbReference>
<evidence type="ECO:0000313" key="11">
    <source>
        <dbReference type="Proteomes" id="UP000051295"/>
    </source>
</evidence>